<dbReference type="Proteomes" id="UP001161247">
    <property type="component" value="Chromosome 1"/>
</dbReference>
<dbReference type="CDD" id="cd00371">
    <property type="entry name" value="HMA"/>
    <property type="match status" value="1"/>
</dbReference>
<evidence type="ECO:0000313" key="8">
    <source>
        <dbReference type="Proteomes" id="UP001161247"/>
    </source>
</evidence>
<gene>
    <name evidence="7" type="ORF">OLC1_LOCUS710</name>
</gene>
<keyword evidence="2" id="KW-0488">Methylation</keyword>
<keyword evidence="8" id="KW-1185">Reference proteome</keyword>
<dbReference type="Pfam" id="PF00403">
    <property type="entry name" value="HMA"/>
    <property type="match status" value="1"/>
</dbReference>
<organism evidence="7 8">
    <name type="scientific">Oldenlandia corymbosa var. corymbosa</name>
    <dbReference type="NCBI Taxonomy" id="529605"/>
    <lineage>
        <taxon>Eukaryota</taxon>
        <taxon>Viridiplantae</taxon>
        <taxon>Streptophyta</taxon>
        <taxon>Embryophyta</taxon>
        <taxon>Tracheophyta</taxon>
        <taxon>Spermatophyta</taxon>
        <taxon>Magnoliopsida</taxon>
        <taxon>eudicotyledons</taxon>
        <taxon>Gunneridae</taxon>
        <taxon>Pentapetalae</taxon>
        <taxon>asterids</taxon>
        <taxon>lamiids</taxon>
        <taxon>Gentianales</taxon>
        <taxon>Rubiaceae</taxon>
        <taxon>Rubioideae</taxon>
        <taxon>Spermacoceae</taxon>
        <taxon>Hedyotis-Oldenlandia complex</taxon>
        <taxon>Oldenlandia</taxon>
    </lineage>
</organism>
<keyword evidence="4" id="KW-0449">Lipoprotein</keyword>
<evidence type="ECO:0000256" key="5">
    <source>
        <dbReference type="ARBA" id="ARBA00024045"/>
    </source>
</evidence>
<name>A0AAV1BY66_OLDCO</name>
<dbReference type="AlphaFoldDB" id="A0AAV1BY66"/>
<evidence type="ECO:0000256" key="2">
    <source>
        <dbReference type="ARBA" id="ARBA00022481"/>
    </source>
</evidence>
<dbReference type="InterPro" id="IPR036163">
    <property type="entry name" value="HMA_dom_sf"/>
</dbReference>
<comment type="subcellular location">
    <subcellularLocation>
        <location evidence="1">Membrane</location>
        <topology evidence="1">Peripheral membrane protein</topology>
    </subcellularLocation>
</comment>
<evidence type="ECO:0000259" key="6">
    <source>
        <dbReference type="PROSITE" id="PS50846"/>
    </source>
</evidence>
<keyword evidence="4" id="KW-0636">Prenylation</keyword>
<dbReference type="SUPFAM" id="SSF55008">
    <property type="entry name" value="HMA, heavy metal-associated domain"/>
    <property type="match status" value="1"/>
</dbReference>
<dbReference type="GO" id="GO:0009626">
    <property type="term" value="P:plant-type hypersensitive response"/>
    <property type="evidence" value="ECO:0007669"/>
    <property type="project" value="UniProtKB-KW"/>
</dbReference>
<dbReference type="Gene3D" id="3.30.70.100">
    <property type="match status" value="1"/>
</dbReference>
<keyword evidence="3" id="KW-0479">Metal-binding</keyword>
<dbReference type="GO" id="GO:0046872">
    <property type="term" value="F:metal ion binding"/>
    <property type="evidence" value="ECO:0007669"/>
    <property type="project" value="UniProtKB-KW"/>
</dbReference>
<dbReference type="PANTHER" id="PTHR45868:SF63">
    <property type="entry name" value="HMA DOMAIN-CONTAINING PROTEIN"/>
    <property type="match status" value="1"/>
</dbReference>
<reference evidence="7" key="1">
    <citation type="submission" date="2023-03" db="EMBL/GenBank/DDBJ databases">
        <authorList>
            <person name="Julca I."/>
        </authorList>
    </citation>
    <scope>NUCLEOTIDE SEQUENCE</scope>
</reference>
<dbReference type="EMBL" id="OX459118">
    <property type="protein sequence ID" value="CAI9088041.1"/>
    <property type="molecule type" value="Genomic_DNA"/>
</dbReference>
<evidence type="ECO:0000256" key="3">
    <source>
        <dbReference type="ARBA" id="ARBA00022723"/>
    </source>
</evidence>
<dbReference type="InterPro" id="IPR006121">
    <property type="entry name" value="HMA_dom"/>
</dbReference>
<feature type="domain" description="HMA" evidence="6">
    <location>
        <begin position="1"/>
        <end position="55"/>
    </location>
</feature>
<protein>
    <submittedName>
        <fullName evidence="7">OLC1v1022270C1</fullName>
    </submittedName>
</protein>
<evidence type="ECO:0000313" key="7">
    <source>
        <dbReference type="EMBL" id="CAI9088041.1"/>
    </source>
</evidence>
<dbReference type="PROSITE" id="PS50846">
    <property type="entry name" value="HMA_2"/>
    <property type="match status" value="1"/>
</dbReference>
<evidence type="ECO:0000256" key="1">
    <source>
        <dbReference type="ARBA" id="ARBA00004170"/>
    </source>
</evidence>
<accession>A0AAV1BY66</accession>
<sequence length="161" mass="18088">MGCEACRFKTKEVLSSIIGVYNVDMDGQNGLVRVYGEVDPNMLLHALARYGKHAEVVRVNFKHPEWTRTNDFHGGHGSCNASDLGYSFPRSLAADNYYSPVFSPDYPIRGSGLSCGLPPRHRRFAASHHHHRVPPHYLRRDYGLCGRGGYYRNSSCTCPVM</sequence>
<dbReference type="PANTHER" id="PTHR45868">
    <property type="entry name" value="HEAVY METAL-ASSOCIATED ISOPRENYLATED PLANT PROTEIN 33-RELATED"/>
    <property type="match status" value="1"/>
</dbReference>
<evidence type="ECO:0000256" key="4">
    <source>
        <dbReference type="ARBA" id="ARBA00023289"/>
    </source>
</evidence>
<comment type="similarity">
    <text evidence="5">Belongs to the HIPP family.</text>
</comment>
<proteinExistence type="inferred from homology"/>
<dbReference type="GO" id="GO:0016020">
    <property type="term" value="C:membrane"/>
    <property type="evidence" value="ECO:0007669"/>
    <property type="project" value="UniProtKB-SubCell"/>
</dbReference>